<evidence type="ECO:0000313" key="11">
    <source>
        <dbReference type="EMBL" id="WAL63812.1"/>
    </source>
</evidence>
<comment type="catalytic activity">
    <reaction evidence="1">
        <text>ATP + protein L-histidine = ADP + protein N-phospho-L-histidine.</text>
        <dbReference type="EC" id="2.7.13.3"/>
    </reaction>
</comment>
<keyword evidence="7" id="KW-0067">ATP-binding</keyword>
<organism evidence="11 12">
    <name type="scientific">Amycolatopsis cynarae</name>
    <dbReference type="NCBI Taxonomy" id="2995223"/>
    <lineage>
        <taxon>Bacteria</taxon>
        <taxon>Bacillati</taxon>
        <taxon>Actinomycetota</taxon>
        <taxon>Actinomycetes</taxon>
        <taxon>Pseudonocardiales</taxon>
        <taxon>Pseudonocardiaceae</taxon>
        <taxon>Amycolatopsis</taxon>
    </lineage>
</organism>
<dbReference type="PANTHER" id="PTHR24421">
    <property type="entry name" value="NITRATE/NITRITE SENSOR PROTEIN NARX-RELATED"/>
    <property type="match status" value="1"/>
</dbReference>
<feature type="transmembrane region" description="Helical" evidence="9">
    <location>
        <begin position="124"/>
        <end position="143"/>
    </location>
</feature>
<evidence type="ECO:0000256" key="2">
    <source>
        <dbReference type="ARBA" id="ARBA00012438"/>
    </source>
</evidence>
<evidence type="ECO:0000256" key="5">
    <source>
        <dbReference type="ARBA" id="ARBA00022741"/>
    </source>
</evidence>
<evidence type="ECO:0000256" key="3">
    <source>
        <dbReference type="ARBA" id="ARBA00022553"/>
    </source>
</evidence>
<sequence length="411" mass="42947">MNRVGRRREIAVPDADSETGRRIGPARSLPHRGDVLLAAVVMAVSVAAATELATYHRLAWAPGSLVAAAAGAAVAWWRVRPTAALLAAFLMYVADTVLGVMPVPVFFPLLITFVAAVVSGDRRVAHAVLVAGYLVAVGVPVPGWHAPTVTSAAGLAAWFLVLAAGAEIVRARRQARRARAAELATEAQARQEQALRRAGEERLRIARDLHDVLAHQLALITVQANVGLTLLPRDPRATEQALTAIKDAGNSALGELRSVLDTLRASDDALTPHRPSPRISRSGDLAELFEGARAAGLGIEAHTDGALPPLPTPVDQAAYRIIQEAVTNAIRHAGAGTSIAVRLACRTGRLELTVTDDGAGSPITQAPGGRNGLPGMRERAIALGGTFTAGPLPGRGYRVVAALPIREDAAS</sequence>
<keyword evidence="6 11" id="KW-0418">Kinase</keyword>
<reference evidence="11" key="1">
    <citation type="submission" date="2022-11" db="EMBL/GenBank/DDBJ databases">
        <authorList>
            <person name="Mo P."/>
        </authorList>
    </citation>
    <scope>NUCLEOTIDE SEQUENCE</scope>
    <source>
        <strain evidence="11">HUAS 11-8</strain>
    </source>
</reference>
<keyword evidence="12" id="KW-1185">Reference proteome</keyword>
<gene>
    <name evidence="11" type="ORF">ORV05_22815</name>
</gene>
<keyword evidence="9" id="KW-0812">Transmembrane</keyword>
<keyword evidence="3" id="KW-0597">Phosphoprotein</keyword>
<keyword evidence="9" id="KW-1133">Transmembrane helix</keyword>
<keyword evidence="8" id="KW-0902">Two-component regulatory system</keyword>
<evidence type="ECO:0000256" key="1">
    <source>
        <dbReference type="ARBA" id="ARBA00000085"/>
    </source>
</evidence>
<keyword evidence="9" id="KW-0472">Membrane</keyword>
<evidence type="ECO:0000256" key="6">
    <source>
        <dbReference type="ARBA" id="ARBA00022777"/>
    </source>
</evidence>
<evidence type="ECO:0000256" key="4">
    <source>
        <dbReference type="ARBA" id="ARBA00022679"/>
    </source>
</evidence>
<dbReference type="CDD" id="cd16917">
    <property type="entry name" value="HATPase_UhpB-NarQ-NarX-like"/>
    <property type="match status" value="1"/>
</dbReference>
<dbReference type="SMART" id="SM00387">
    <property type="entry name" value="HATPase_c"/>
    <property type="match status" value="1"/>
</dbReference>
<dbReference type="PANTHER" id="PTHR24421:SF10">
    <property type="entry name" value="NITRATE_NITRITE SENSOR PROTEIN NARQ"/>
    <property type="match status" value="1"/>
</dbReference>
<proteinExistence type="predicted"/>
<feature type="transmembrane region" description="Helical" evidence="9">
    <location>
        <begin position="149"/>
        <end position="169"/>
    </location>
</feature>
<keyword evidence="5" id="KW-0547">Nucleotide-binding</keyword>
<dbReference type="Proteomes" id="UP001163203">
    <property type="component" value="Chromosome"/>
</dbReference>
<keyword evidence="4" id="KW-0808">Transferase</keyword>
<feature type="domain" description="Histidine kinase/HSP90-like ATPase" evidence="10">
    <location>
        <begin position="314"/>
        <end position="407"/>
    </location>
</feature>
<evidence type="ECO:0000259" key="10">
    <source>
        <dbReference type="SMART" id="SM00387"/>
    </source>
</evidence>
<feature type="transmembrane region" description="Helical" evidence="9">
    <location>
        <begin position="89"/>
        <end position="117"/>
    </location>
</feature>
<dbReference type="Pfam" id="PF07730">
    <property type="entry name" value="HisKA_3"/>
    <property type="match status" value="1"/>
</dbReference>
<dbReference type="Gene3D" id="1.20.5.1930">
    <property type="match status" value="1"/>
</dbReference>
<dbReference type="RefSeq" id="WP_268754055.1">
    <property type="nucleotide sequence ID" value="NZ_CP113836.1"/>
</dbReference>
<dbReference type="Pfam" id="PF02518">
    <property type="entry name" value="HATPase_c"/>
    <property type="match status" value="1"/>
</dbReference>
<dbReference type="InterPro" id="IPR050482">
    <property type="entry name" value="Sensor_HK_TwoCompSys"/>
</dbReference>
<feature type="transmembrane region" description="Helical" evidence="9">
    <location>
        <begin position="58"/>
        <end position="77"/>
    </location>
</feature>
<dbReference type="EC" id="2.7.13.3" evidence="2"/>
<evidence type="ECO:0000256" key="9">
    <source>
        <dbReference type="SAM" id="Phobius"/>
    </source>
</evidence>
<protein>
    <recommendedName>
        <fullName evidence="2">histidine kinase</fullName>
        <ecNumber evidence="2">2.7.13.3</ecNumber>
    </recommendedName>
</protein>
<evidence type="ECO:0000256" key="8">
    <source>
        <dbReference type="ARBA" id="ARBA00023012"/>
    </source>
</evidence>
<evidence type="ECO:0000313" key="12">
    <source>
        <dbReference type="Proteomes" id="UP001163203"/>
    </source>
</evidence>
<dbReference type="Gene3D" id="3.30.565.10">
    <property type="entry name" value="Histidine kinase-like ATPase, C-terminal domain"/>
    <property type="match status" value="1"/>
</dbReference>
<evidence type="ECO:0000256" key="7">
    <source>
        <dbReference type="ARBA" id="ARBA00022840"/>
    </source>
</evidence>
<dbReference type="EMBL" id="CP113836">
    <property type="protein sequence ID" value="WAL63812.1"/>
    <property type="molecule type" value="Genomic_DNA"/>
</dbReference>
<dbReference type="SUPFAM" id="SSF55874">
    <property type="entry name" value="ATPase domain of HSP90 chaperone/DNA topoisomerase II/histidine kinase"/>
    <property type="match status" value="1"/>
</dbReference>
<dbReference type="GO" id="GO:0016301">
    <property type="term" value="F:kinase activity"/>
    <property type="evidence" value="ECO:0007669"/>
    <property type="project" value="UniProtKB-KW"/>
</dbReference>
<dbReference type="InterPro" id="IPR036890">
    <property type="entry name" value="HATPase_C_sf"/>
</dbReference>
<dbReference type="InterPro" id="IPR003594">
    <property type="entry name" value="HATPase_dom"/>
</dbReference>
<accession>A0ABY7AV09</accession>
<dbReference type="InterPro" id="IPR011712">
    <property type="entry name" value="Sig_transdc_His_kin_sub3_dim/P"/>
</dbReference>
<name>A0ABY7AV09_9PSEU</name>